<evidence type="ECO:0000256" key="15">
    <source>
        <dbReference type="SAM" id="Phobius"/>
    </source>
</evidence>
<keyword evidence="11 15" id="KW-1133">Transmembrane helix</keyword>
<evidence type="ECO:0000256" key="10">
    <source>
        <dbReference type="ARBA" id="ARBA00022840"/>
    </source>
</evidence>
<evidence type="ECO:0000259" key="16">
    <source>
        <dbReference type="PROSITE" id="PS50109"/>
    </source>
</evidence>
<evidence type="ECO:0000256" key="6">
    <source>
        <dbReference type="ARBA" id="ARBA00022679"/>
    </source>
</evidence>
<evidence type="ECO:0000256" key="3">
    <source>
        <dbReference type="ARBA" id="ARBA00022475"/>
    </source>
</evidence>
<dbReference type="Gene3D" id="1.20.5.1930">
    <property type="match status" value="1"/>
</dbReference>
<comment type="subcellular location">
    <subcellularLocation>
        <location evidence="2">Cell inner membrane</location>
        <topology evidence="2">Multi-pass membrane protein</topology>
    </subcellularLocation>
</comment>
<dbReference type="EC" id="2.7.13.3" evidence="14"/>
<dbReference type="RefSeq" id="WP_004720606.1">
    <property type="nucleotide sequence ID" value="NZ_CABIHR010000031.1"/>
</dbReference>
<dbReference type="SUPFAM" id="SSF55874">
    <property type="entry name" value="ATPase domain of HSP90 chaperone/DNA topoisomerase II/histidine kinase"/>
    <property type="match status" value="1"/>
</dbReference>
<evidence type="ECO:0000256" key="4">
    <source>
        <dbReference type="ARBA" id="ARBA00022519"/>
    </source>
</evidence>
<dbReference type="CDD" id="cd22900">
    <property type="entry name" value="NarX_sensor"/>
    <property type="match status" value="1"/>
</dbReference>
<protein>
    <recommendedName>
        <fullName evidence="14">Sensor protein</fullName>
        <ecNumber evidence="14">2.7.13.3</ecNumber>
    </recommendedName>
</protein>
<reference evidence="19 20" key="2">
    <citation type="submission" date="2018-06" db="EMBL/GenBank/DDBJ databases">
        <authorList>
            <consortium name="Pathogen Informatics"/>
            <person name="Doyle S."/>
        </authorList>
    </citation>
    <scope>NUCLEOTIDE SEQUENCE [LARGE SCALE GENOMIC DNA]</scope>
    <source>
        <strain evidence="19 20">NCTC10476</strain>
    </source>
</reference>
<evidence type="ECO:0000256" key="7">
    <source>
        <dbReference type="ARBA" id="ARBA00022692"/>
    </source>
</evidence>
<evidence type="ECO:0000256" key="9">
    <source>
        <dbReference type="ARBA" id="ARBA00022777"/>
    </source>
</evidence>
<keyword evidence="3 14" id="KW-1003">Cell membrane</keyword>
<dbReference type="Pfam" id="PF07730">
    <property type="entry name" value="HisKA_3"/>
    <property type="match status" value="1"/>
</dbReference>
<dbReference type="SMART" id="SM00387">
    <property type="entry name" value="HATPase_c"/>
    <property type="match status" value="1"/>
</dbReference>
<dbReference type="GeneID" id="66879239"/>
<keyword evidence="7 15" id="KW-0812">Transmembrane</keyword>
<dbReference type="PANTHER" id="PTHR24421">
    <property type="entry name" value="NITRATE/NITRITE SENSOR PROTEIN NARX-RELATED"/>
    <property type="match status" value="1"/>
</dbReference>
<keyword evidence="8 14" id="KW-0547">Nucleotide-binding</keyword>
<dbReference type="InterPro" id="IPR011712">
    <property type="entry name" value="Sig_transdc_His_kin_sub3_dim/P"/>
</dbReference>
<dbReference type="PANTHER" id="PTHR24421:SF51">
    <property type="entry name" value="NITRATE_NITRITE SENSOR PROTEIN NARX"/>
    <property type="match status" value="1"/>
</dbReference>
<evidence type="ECO:0000256" key="11">
    <source>
        <dbReference type="ARBA" id="ARBA00022989"/>
    </source>
</evidence>
<dbReference type="Gene3D" id="3.30.565.10">
    <property type="entry name" value="Histidine kinase-like ATPase, C-terminal domain"/>
    <property type="match status" value="1"/>
</dbReference>
<keyword evidence="12 14" id="KW-0902">Two-component regulatory system</keyword>
<evidence type="ECO:0000256" key="14">
    <source>
        <dbReference type="PIRNR" id="PIRNR003167"/>
    </source>
</evidence>
<sequence>MKRYLIPLVNQVALMMLLLSLLGLAGMSISSWMAHSIQGNAHAINKAGSLRMQSYRLLSMVPLKRDDLPYIDALERDKTSIDLQQSLQREGLTKPYLQLNQYWSQILKPDLQQAQRAEDVAPQVANFVHQLDALVLAIDHKTEQRIVRVSVIQWVFIALTLVLLLATTFYLRRRLLRPWLQLIAMANAIARGDFSRRYTLTHNRDEMGTLGMALNRMSQELSLIYTDLEQRVEEKTADLQQKNQVLAFLYRSSQELHTHQPLAQRLTPVIEQLQSLTPLKNIQICLYGSAGDSYHNPLNTAQSSIISSADLEHALTPSYQWESLSWSLSDKLEQYGLLLARQPVDQPLNTDQQQLIHMLVEQLTSTLALENQARHQQQLLLMNERSAIARELHDSIAQSLSCLKIQISCLQQHAKDLPEPSQVLMQQMREELNIAYRQLRELLTTFRLKLNEATLNAALEASAAEFSDRIGVPVTLDYQLPPELIPAHQAIHLVQVAREALNNIYKHAQCTQVSIQVFREQEKVVMVVQDNGLGIGDSSARPNHYGLMIMHDRAHSLGGQCEIRQRETGGTEVRIQFPPDNNNLD</sequence>
<dbReference type="InterPro" id="IPR036890">
    <property type="entry name" value="HATPase_C_sf"/>
</dbReference>
<evidence type="ECO:0000256" key="12">
    <source>
        <dbReference type="ARBA" id="ARBA00023012"/>
    </source>
</evidence>
<dbReference type="GO" id="GO:0000155">
    <property type="term" value="F:phosphorelay sensor kinase activity"/>
    <property type="evidence" value="ECO:0007669"/>
    <property type="project" value="UniProtKB-UniRule"/>
</dbReference>
<dbReference type="Pfam" id="PF02518">
    <property type="entry name" value="HATPase_c"/>
    <property type="match status" value="1"/>
</dbReference>
<keyword evidence="10 14" id="KW-0067">ATP-binding</keyword>
<dbReference type="NCBIfam" id="NF007896">
    <property type="entry name" value="PRK10600.1"/>
    <property type="match status" value="1"/>
</dbReference>
<dbReference type="GO" id="GO:0046983">
    <property type="term" value="F:protein dimerization activity"/>
    <property type="evidence" value="ECO:0007669"/>
    <property type="project" value="UniProtKB-UniRule"/>
</dbReference>
<dbReference type="PROSITE" id="PS50885">
    <property type="entry name" value="HAMP"/>
    <property type="match status" value="1"/>
</dbReference>
<dbReference type="Pfam" id="PF13675">
    <property type="entry name" value="PilJ"/>
    <property type="match status" value="1"/>
</dbReference>
<dbReference type="InterPro" id="IPR003660">
    <property type="entry name" value="HAMP_dom"/>
</dbReference>
<dbReference type="GO" id="GO:0005886">
    <property type="term" value="C:plasma membrane"/>
    <property type="evidence" value="ECO:0007669"/>
    <property type="project" value="UniProtKB-SubCell"/>
</dbReference>
<dbReference type="InterPro" id="IPR029095">
    <property type="entry name" value="NarX-like_N"/>
</dbReference>
<evidence type="ECO:0000313" key="19">
    <source>
        <dbReference type="EMBL" id="SUP99371.1"/>
    </source>
</evidence>
<dbReference type="InterPro" id="IPR005467">
    <property type="entry name" value="His_kinase_dom"/>
</dbReference>
<dbReference type="InterPro" id="IPR050482">
    <property type="entry name" value="Sensor_HK_TwoCompSys"/>
</dbReference>
<dbReference type="SUPFAM" id="SSF158472">
    <property type="entry name" value="HAMP domain-like"/>
    <property type="match status" value="1"/>
</dbReference>
<dbReference type="KEGG" id="yrb:UGYR_00545"/>
<dbReference type="SMART" id="SM00304">
    <property type="entry name" value="HAMP"/>
    <property type="match status" value="1"/>
</dbReference>
<accession>A0A0A8VI74</accession>
<gene>
    <name evidence="19" type="primary">narR</name>
    <name evidence="18" type="ORF">CSF007_7650</name>
    <name evidence="19" type="ORF">NCTC10476_00601</name>
</gene>
<evidence type="ECO:0000256" key="1">
    <source>
        <dbReference type="ARBA" id="ARBA00000085"/>
    </source>
</evidence>
<evidence type="ECO:0000256" key="2">
    <source>
        <dbReference type="ARBA" id="ARBA00004429"/>
    </source>
</evidence>
<dbReference type="CDD" id="cd06225">
    <property type="entry name" value="HAMP"/>
    <property type="match status" value="1"/>
</dbReference>
<keyword evidence="6 14" id="KW-0808">Transferase</keyword>
<evidence type="ECO:0000313" key="18">
    <source>
        <dbReference type="EMBL" id="CEK27286.1"/>
    </source>
</evidence>
<dbReference type="EMBL" id="UHJG01000001">
    <property type="protein sequence ID" value="SUP99371.1"/>
    <property type="molecule type" value="Genomic_DNA"/>
</dbReference>
<evidence type="ECO:0000256" key="5">
    <source>
        <dbReference type="ARBA" id="ARBA00022553"/>
    </source>
</evidence>
<dbReference type="Proteomes" id="UP000255169">
    <property type="component" value="Unassembled WGS sequence"/>
</dbReference>
<evidence type="ECO:0000313" key="20">
    <source>
        <dbReference type="Proteomes" id="UP000255169"/>
    </source>
</evidence>
<dbReference type="AlphaFoldDB" id="A0A0A8VI74"/>
<dbReference type="Gene3D" id="1.20.120.960">
    <property type="entry name" value="Histidine kinase NarX, sensor domain"/>
    <property type="match status" value="1"/>
</dbReference>
<keyword evidence="9 14" id="KW-0418">Kinase</keyword>
<keyword evidence="5" id="KW-0597">Phosphoprotein</keyword>
<dbReference type="InterPro" id="IPR003594">
    <property type="entry name" value="HATPase_dom"/>
</dbReference>
<feature type="domain" description="HAMP" evidence="17">
    <location>
        <begin position="173"/>
        <end position="226"/>
    </location>
</feature>
<dbReference type="GO" id="GO:0005524">
    <property type="term" value="F:ATP binding"/>
    <property type="evidence" value="ECO:0007669"/>
    <property type="project" value="UniProtKB-UniRule"/>
</dbReference>
<dbReference type="STRING" id="29486.UGYR_00545"/>
<reference evidence="18" key="1">
    <citation type="journal article" date="2015" name="Genome Announc.">
        <title>Complete Genome Sequence of Yersinia ruckeri Strain CSF007-82, Etiologic Agent of Red Mouth Disease in Salmonid Fish.</title>
        <authorList>
            <person name="Nelson M.C."/>
            <person name="LaPatra S.E."/>
            <person name="Welch T.J."/>
            <person name="Graf J."/>
        </authorList>
    </citation>
    <scope>NUCLEOTIDE SEQUENCE</scope>
    <source>
        <strain evidence="18">CSF007-82</strain>
    </source>
</reference>
<dbReference type="InterPro" id="IPR016380">
    <property type="entry name" value="Sig_transdc_His_kin_NarX/NarQ"/>
</dbReference>
<keyword evidence="20" id="KW-1185">Reference proteome</keyword>
<keyword evidence="13 14" id="KW-0472">Membrane</keyword>
<dbReference type="Pfam" id="PF00672">
    <property type="entry name" value="HAMP"/>
    <property type="match status" value="1"/>
</dbReference>
<dbReference type="PATRIC" id="fig|29486.45.peg.120"/>
<evidence type="ECO:0000256" key="8">
    <source>
        <dbReference type="ARBA" id="ARBA00022741"/>
    </source>
</evidence>
<feature type="domain" description="Histidine kinase" evidence="16">
    <location>
        <begin position="387"/>
        <end position="581"/>
    </location>
</feature>
<keyword evidence="4 14" id="KW-0997">Cell inner membrane</keyword>
<dbReference type="InterPro" id="IPR042295">
    <property type="entry name" value="NarX-like_N_sf"/>
</dbReference>
<dbReference type="PROSITE" id="PS50109">
    <property type="entry name" value="HIS_KIN"/>
    <property type="match status" value="1"/>
</dbReference>
<dbReference type="CDD" id="cd16917">
    <property type="entry name" value="HATPase_UhpB-NarQ-NarX-like"/>
    <property type="match status" value="1"/>
</dbReference>
<dbReference type="EMBL" id="LN681231">
    <property type="protein sequence ID" value="CEK27286.1"/>
    <property type="molecule type" value="Genomic_DNA"/>
</dbReference>
<evidence type="ECO:0000256" key="13">
    <source>
        <dbReference type="ARBA" id="ARBA00023136"/>
    </source>
</evidence>
<comment type="catalytic activity">
    <reaction evidence="1 14">
        <text>ATP + protein L-histidine = ADP + protein N-phospho-L-histidine.</text>
        <dbReference type="EC" id="2.7.13.3"/>
    </reaction>
</comment>
<evidence type="ECO:0000259" key="17">
    <source>
        <dbReference type="PROSITE" id="PS50885"/>
    </source>
</evidence>
<dbReference type="Gene3D" id="1.10.8.500">
    <property type="entry name" value="HAMP domain in histidine kinase"/>
    <property type="match status" value="1"/>
</dbReference>
<dbReference type="PIRSF" id="PIRSF003167">
    <property type="entry name" value="STHK_NarX/NarQ"/>
    <property type="match status" value="1"/>
</dbReference>
<dbReference type="OrthoDB" id="9811306at2"/>
<organism evidence="18">
    <name type="scientific">Yersinia ruckeri</name>
    <dbReference type="NCBI Taxonomy" id="29486"/>
    <lineage>
        <taxon>Bacteria</taxon>
        <taxon>Pseudomonadati</taxon>
        <taxon>Pseudomonadota</taxon>
        <taxon>Gammaproteobacteria</taxon>
        <taxon>Enterobacterales</taxon>
        <taxon>Yersiniaceae</taxon>
        <taxon>Yersinia</taxon>
    </lineage>
</organism>
<name>A0A0A8VI74_YERRU</name>
<proteinExistence type="predicted"/>
<feature type="transmembrane region" description="Helical" evidence="15">
    <location>
        <begin position="151"/>
        <end position="171"/>
    </location>
</feature>